<keyword evidence="1" id="KW-0812">Transmembrane</keyword>
<feature type="transmembrane region" description="Helical" evidence="1">
    <location>
        <begin position="6"/>
        <end position="22"/>
    </location>
</feature>
<dbReference type="RefSeq" id="WP_275118406.1">
    <property type="nucleotide sequence ID" value="NZ_JAOTPO010000006.1"/>
</dbReference>
<comment type="caution">
    <text evidence="2">The sequence shown here is derived from an EMBL/GenBank/DDBJ whole genome shotgun (WGS) entry which is preliminary data.</text>
</comment>
<feature type="transmembrane region" description="Helical" evidence="1">
    <location>
        <begin position="323"/>
        <end position="348"/>
    </location>
</feature>
<feature type="transmembrane region" description="Helical" evidence="1">
    <location>
        <begin position="168"/>
        <end position="190"/>
    </location>
</feature>
<protein>
    <submittedName>
        <fullName evidence="2">EpsG family protein</fullName>
    </submittedName>
</protein>
<proteinExistence type="predicted"/>
<evidence type="ECO:0000313" key="2">
    <source>
        <dbReference type="EMBL" id="MDE5413786.1"/>
    </source>
</evidence>
<feature type="transmembrane region" description="Helical" evidence="1">
    <location>
        <begin position="202"/>
        <end position="225"/>
    </location>
</feature>
<organism evidence="2 3">
    <name type="scientific">Alkalihalobacterium chitinilyticum</name>
    <dbReference type="NCBI Taxonomy" id="2980103"/>
    <lineage>
        <taxon>Bacteria</taxon>
        <taxon>Bacillati</taxon>
        <taxon>Bacillota</taxon>
        <taxon>Bacilli</taxon>
        <taxon>Bacillales</taxon>
        <taxon>Bacillaceae</taxon>
        <taxon>Alkalihalobacterium</taxon>
    </lineage>
</organism>
<feature type="transmembrane region" description="Helical" evidence="1">
    <location>
        <begin position="273"/>
        <end position="293"/>
    </location>
</feature>
<feature type="transmembrane region" description="Helical" evidence="1">
    <location>
        <begin position="130"/>
        <end position="156"/>
    </location>
</feature>
<dbReference type="Pfam" id="PF14897">
    <property type="entry name" value="EpsG"/>
    <property type="match status" value="1"/>
</dbReference>
<name>A0ABT5VE95_9BACI</name>
<dbReference type="InterPro" id="IPR049458">
    <property type="entry name" value="EpsG-like"/>
</dbReference>
<gene>
    <name evidence="2" type="ORF">N7Z68_10345</name>
</gene>
<sequence length="355" mass="41086">MTVLYLNLSIVYLFSLLSRYLSTPTSLNPALVKPHKLFVLLAISTLVLVSGLRNNIGDTYYYMHSYREHPMTWDKVFDGKDPGFNILQLLLQQLSSDPQLLLLVTALLTNTLIVITLYKYSRFFELSLYVYITLGYFLVSMNGVRQYLAAAIVFIATKYLLEGKFKRYVLVVLLASTFHQSALILIPIYFIVRRPAWSKVTFILLASSILIVLGFNQFMDLLFTAIEDTQYGDYKSFEGVGANKLRVAVAGVPLLIAYIGREKLKNIFPHSDVIINMSLLGFIFMVISTQNWIFARFTIYFGLYQLVLISWIVLLFREKDRKLVYFGIIVCYFIYFYFEHVLSLNIIYRSNYINL</sequence>
<evidence type="ECO:0000313" key="3">
    <source>
        <dbReference type="Proteomes" id="UP001148125"/>
    </source>
</evidence>
<feature type="transmembrane region" description="Helical" evidence="1">
    <location>
        <begin position="34"/>
        <end position="52"/>
    </location>
</feature>
<dbReference type="Proteomes" id="UP001148125">
    <property type="component" value="Unassembled WGS sequence"/>
</dbReference>
<feature type="transmembrane region" description="Helical" evidence="1">
    <location>
        <begin position="100"/>
        <end position="118"/>
    </location>
</feature>
<accession>A0ABT5VE95</accession>
<keyword evidence="1" id="KW-0472">Membrane</keyword>
<keyword evidence="1" id="KW-1133">Transmembrane helix</keyword>
<dbReference type="EMBL" id="JAOTPO010000006">
    <property type="protein sequence ID" value="MDE5413786.1"/>
    <property type="molecule type" value="Genomic_DNA"/>
</dbReference>
<feature type="transmembrane region" description="Helical" evidence="1">
    <location>
        <begin position="299"/>
        <end position="316"/>
    </location>
</feature>
<reference evidence="2" key="1">
    <citation type="submission" date="2024-05" db="EMBL/GenBank/DDBJ databases">
        <title>Alkalihalobacillus sp. strain MEB203 novel alkaliphilic bacterium from Lonar Lake, India.</title>
        <authorList>
            <person name="Joshi A."/>
            <person name="Thite S."/>
            <person name="Mengade P."/>
        </authorList>
    </citation>
    <scope>NUCLEOTIDE SEQUENCE</scope>
    <source>
        <strain evidence="2">MEB 203</strain>
    </source>
</reference>
<evidence type="ECO:0000256" key="1">
    <source>
        <dbReference type="SAM" id="Phobius"/>
    </source>
</evidence>
<keyword evidence="3" id="KW-1185">Reference proteome</keyword>